<proteinExistence type="predicted"/>
<keyword evidence="4 6" id="KW-0472">Membrane</keyword>
<evidence type="ECO:0000256" key="1">
    <source>
        <dbReference type="ARBA" id="ARBA00004141"/>
    </source>
</evidence>
<feature type="region of interest" description="Disordered" evidence="5">
    <location>
        <begin position="1"/>
        <end position="26"/>
    </location>
</feature>
<feature type="transmembrane region" description="Helical" evidence="6">
    <location>
        <begin position="460"/>
        <end position="478"/>
    </location>
</feature>
<evidence type="ECO:0000256" key="4">
    <source>
        <dbReference type="ARBA" id="ARBA00023136"/>
    </source>
</evidence>
<sequence length="538" mass="60568">MSADQSESLVLNNGDAATKSKEHPESSKIGNLGDYLLFGRYSIMMCLLHELDVLPMTSMYTFMAFAGLFPSITQCGSLNFDGMSSSDACIAVEAARNICKPEYAEGTFRSMPMEFGYYCSTKSHVKLAISFQMIGMLLGATSFGQLSDMFGRRRCLLIGAVGCCIFSFVTSFTHDLYHFAAAQFCTLFFAGGTGAVYVTFFMECMPKKHRYWSVIAIGFSPNMIIFAFIAYLCGDWRWTARAISLLCVPHFILQYIGYESPRWLVQHGKLEQATETYEKIDKFNGTASDERGALLAELIDEERKKIEERAKVKKYYVWHTFYTKSMVLQNLTMGYCLLSTTVLYYTLIFNTEQVVGSVYVNIAVLGCIRYFINIVFCIADYKIQSLGRRIGYIGCLIFITIGLFAVVSIDFFHLDYPTLKRWTVILSSAATAHLFPTAFLITGELFPTPIRNSAGSFQQLFTRIGVVIAPQFFLLFGFYPGASYMALTVLIAFALIFFGAFIPETKGTPLMDHMPHKSERIFRNSFRGSKKTSRPVLP</sequence>
<comment type="subcellular location">
    <subcellularLocation>
        <location evidence="1">Membrane</location>
        <topology evidence="1">Multi-pass membrane protein</topology>
    </subcellularLocation>
</comment>
<feature type="transmembrane region" description="Helical" evidence="6">
    <location>
        <begin position="484"/>
        <end position="502"/>
    </location>
</feature>
<feature type="transmembrane region" description="Helical" evidence="6">
    <location>
        <begin position="212"/>
        <end position="232"/>
    </location>
</feature>
<organism evidence="8 9">
    <name type="scientific">Panagrellus redivivus</name>
    <name type="common">Microworm</name>
    <dbReference type="NCBI Taxonomy" id="6233"/>
    <lineage>
        <taxon>Eukaryota</taxon>
        <taxon>Metazoa</taxon>
        <taxon>Ecdysozoa</taxon>
        <taxon>Nematoda</taxon>
        <taxon>Chromadorea</taxon>
        <taxon>Rhabditida</taxon>
        <taxon>Tylenchina</taxon>
        <taxon>Panagrolaimomorpha</taxon>
        <taxon>Panagrolaimoidea</taxon>
        <taxon>Panagrolaimidae</taxon>
        <taxon>Panagrellus</taxon>
    </lineage>
</organism>
<dbReference type="PANTHER" id="PTHR24064">
    <property type="entry name" value="SOLUTE CARRIER FAMILY 22 MEMBER"/>
    <property type="match status" value="1"/>
</dbReference>
<dbReference type="SUPFAM" id="SSF103473">
    <property type="entry name" value="MFS general substrate transporter"/>
    <property type="match status" value="1"/>
</dbReference>
<keyword evidence="3 6" id="KW-1133">Transmembrane helix</keyword>
<feature type="transmembrane region" description="Helical" evidence="6">
    <location>
        <begin position="424"/>
        <end position="448"/>
    </location>
</feature>
<evidence type="ECO:0000256" key="2">
    <source>
        <dbReference type="ARBA" id="ARBA00022692"/>
    </source>
</evidence>
<feature type="transmembrane region" description="Helical" evidence="6">
    <location>
        <begin position="125"/>
        <end position="143"/>
    </location>
</feature>
<protein>
    <submittedName>
        <fullName evidence="9">MFS domain-containing protein</fullName>
    </submittedName>
</protein>
<reference evidence="8" key="1">
    <citation type="journal article" date="2013" name="Genetics">
        <title>The draft genome and transcriptome of Panagrellus redivivus are shaped by the harsh demands of a free-living lifestyle.</title>
        <authorList>
            <person name="Srinivasan J."/>
            <person name="Dillman A.R."/>
            <person name="Macchietto M.G."/>
            <person name="Heikkinen L."/>
            <person name="Lakso M."/>
            <person name="Fracchia K.M."/>
            <person name="Antoshechkin I."/>
            <person name="Mortazavi A."/>
            <person name="Wong G."/>
            <person name="Sternberg P.W."/>
        </authorList>
    </citation>
    <scope>NUCLEOTIDE SEQUENCE [LARGE SCALE GENOMIC DNA]</scope>
    <source>
        <strain evidence="8">MT8872</strain>
    </source>
</reference>
<dbReference type="AlphaFoldDB" id="A0A7E4ZRG3"/>
<feature type="transmembrane region" description="Helical" evidence="6">
    <location>
        <begin position="358"/>
        <end position="378"/>
    </location>
</feature>
<evidence type="ECO:0000259" key="7">
    <source>
        <dbReference type="PROSITE" id="PS50850"/>
    </source>
</evidence>
<accession>A0A7E4ZRG3</accession>
<dbReference type="InterPro" id="IPR005828">
    <property type="entry name" value="MFS_sugar_transport-like"/>
</dbReference>
<dbReference type="Gene3D" id="1.20.1250.20">
    <property type="entry name" value="MFS general substrate transporter like domains"/>
    <property type="match status" value="1"/>
</dbReference>
<evidence type="ECO:0000313" key="9">
    <source>
        <dbReference type="WBParaSite" id="Pan_g12679.t1"/>
    </source>
</evidence>
<dbReference type="WBParaSite" id="Pan_g12679.t1">
    <property type="protein sequence ID" value="Pan_g12679.t1"/>
    <property type="gene ID" value="Pan_g12679"/>
</dbReference>
<feature type="transmembrane region" description="Helical" evidence="6">
    <location>
        <begin position="179"/>
        <end position="200"/>
    </location>
</feature>
<dbReference type="Pfam" id="PF00083">
    <property type="entry name" value="Sugar_tr"/>
    <property type="match status" value="1"/>
</dbReference>
<dbReference type="InterPro" id="IPR020846">
    <property type="entry name" value="MFS_dom"/>
</dbReference>
<reference evidence="9" key="2">
    <citation type="submission" date="2020-10" db="UniProtKB">
        <authorList>
            <consortium name="WormBaseParasite"/>
        </authorList>
    </citation>
    <scope>IDENTIFICATION</scope>
</reference>
<evidence type="ECO:0000256" key="5">
    <source>
        <dbReference type="SAM" id="MobiDB-lite"/>
    </source>
</evidence>
<keyword evidence="8" id="KW-1185">Reference proteome</keyword>
<feature type="domain" description="Major facilitator superfamily (MFS) profile" evidence="7">
    <location>
        <begin position="60"/>
        <end position="506"/>
    </location>
</feature>
<dbReference type="InterPro" id="IPR036259">
    <property type="entry name" value="MFS_trans_sf"/>
</dbReference>
<keyword evidence="2 6" id="KW-0812">Transmembrane</keyword>
<name>A0A7E4ZRG3_PANRE</name>
<feature type="transmembrane region" description="Helical" evidence="6">
    <location>
        <begin position="327"/>
        <end position="346"/>
    </location>
</feature>
<feature type="compositionally biased region" description="Polar residues" evidence="5">
    <location>
        <begin position="1"/>
        <end position="11"/>
    </location>
</feature>
<evidence type="ECO:0000313" key="8">
    <source>
        <dbReference type="Proteomes" id="UP000492821"/>
    </source>
</evidence>
<dbReference type="GO" id="GO:0016020">
    <property type="term" value="C:membrane"/>
    <property type="evidence" value="ECO:0007669"/>
    <property type="project" value="UniProtKB-SubCell"/>
</dbReference>
<feature type="transmembrane region" description="Helical" evidence="6">
    <location>
        <begin position="390"/>
        <end position="412"/>
    </location>
</feature>
<dbReference type="GO" id="GO:0022857">
    <property type="term" value="F:transmembrane transporter activity"/>
    <property type="evidence" value="ECO:0007669"/>
    <property type="project" value="InterPro"/>
</dbReference>
<evidence type="ECO:0000256" key="3">
    <source>
        <dbReference type="ARBA" id="ARBA00022989"/>
    </source>
</evidence>
<feature type="transmembrane region" description="Helical" evidence="6">
    <location>
        <begin position="155"/>
        <end position="173"/>
    </location>
</feature>
<dbReference type="PROSITE" id="PS50850">
    <property type="entry name" value="MFS"/>
    <property type="match status" value="1"/>
</dbReference>
<evidence type="ECO:0000256" key="6">
    <source>
        <dbReference type="SAM" id="Phobius"/>
    </source>
</evidence>
<dbReference type="Proteomes" id="UP000492821">
    <property type="component" value="Unassembled WGS sequence"/>
</dbReference>